<dbReference type="PANTHER" id="PTHR46395:SF1">
    <property type="entry name" value="ADP-RIBOSYLATION FACTOR GTPASE-ACTIVATING PROTEIN 1"/>
    <property type="match status" value="1"/>
</dbReference>
<dbReference type="InterPro" id="IPR038508">
    <property type="entry name" value="ArfGAP_dom_sf"/>
</dbReference>
<evidence type="ECO:0000256" key="2">
    <source>
        <dbReference type="ARBA" id="ARBA00004555"/>
    </source>
</evidence>
<dbReference type="EMBL" id="LR900463">
    <property type="protein sequence ID" value="CAD7245756.1"/>
    <property type="molecule type" value="Genomic_DNA"/>
</dbReference>
<feature type="compositionally biased region" description="Basic and acidic residues" evidence="19">
    <location>
        <begin position="350"/>
        <end position="366"/>
    </location>
</feature>
<evidence type="ECO:0000256" key="14">
    <source>
        <dbReference type="ARBA" id="ARBA00058112"/>
    </source>
</evidence>
<evidence type="ECO:0000259" key="20">
    <source>
        <dbReference type="PROSITE" id="PS50115"/>
    </source>
</evidence>
<evidence type="ECO:0000256" key="3">
    <source>
        <dbReference type="ARBA" id="ARBA00022448"/>
    </source>
</evidence>
<dbReference type="SMART" id="SM00105">
    <property type="entry name" value="ArfGap"/>
    <property type="match status" value="1"/>
</dbReference>
<dbReference type="GO" id="GO:0030100">
    <property type="term" value="P:regulation of endocytosis"/>
    <property type="evidence" value="ECO:0007669"/>
    <property type="project" value="TreeGrafter"/>
</dbReference>
<evidence type="ECO:0000313" key="22">
    <source>
        <dbReference type="Proteomes" id="UP000677054"/>
    </source>
</evidence>
<keyword evidence="8 18" id="KW-0863">Zinc-finger</keyword>
<accession>A0A7R9A707</accession>
<evidence type="ECO:0000256" key="16">
    <source>
        <dbReference type="ARBA" id="ARBA00077418"/>
    </source>
</evidence>
<feature type="compositionally biased region" description="Basic and acidic residues" evidence="19">
    <location>
        <begin position="328"/>
        <end position="340"/>
    </location>
</feature>
<name>A0A7R9A707_9CRUS</name>
<dbReference type="GO" id="GO:0008270">
    <property type="term" value="F:zinc ion binding"/>
    <property type="evidence" value="ECO:0007669"/>
    <property type="project" value="UniProtKB-KW"/>
</dbReference>
<evidence type="ECO:0000256" key="5">
    <source>
        <dbReference type="ARBA" id="ARBA00022490"/>
    </source>
</evidence>
<dbReference type="AlphaFoldDB" id="A0A7R9A707"/>
<keyword evidence="22" id="KW-1185">Reference proteome</keyword>
<dbReference type="GO" id="GO:0005096">
    <property type="term" value="F:GTPase activator activity"/>
    <property type="evidence" value="ECO:0007669"/>
    <property type="project" value="UniProtKB-KW"/>
</dbReference>
<protein>
    <recommendedName>
        <fullName evidence="15">ADP-ribosylation factor GTPase-activating protein 1</fullName>
    </recommendedName>
    <alternativeName>
        <fullName evidence="17">ADP-ribosylation factor 1 GTPase-activating protein</fullName>
    </alternativeName>
    <alternativeName>
        <fullName evidence="16">ARF1-directed GTPase-activating protein</fullName>
    </alternativeName>
</protein>
<evidence type="ECO:0000256" key="13">
    <source>
        <dbReference type="ARBA" id="ARBA00023034"/>
    </source>
</evidence>
<evidence type="ECO:0000256" key="15">
    <source>
        <dbReference type="ARBA" id="ARBA00071258"/>
    </source>
</evidence>
<evidence type="ECO:0000256" key="10">
    <source>
        <dbReference type="ARBA" id="ARBA00022892"/>
    </source>
</evidence>
<dbReference type="Proteomes" id="UP000677054">
    <property type="component" value="Unassembled WGS sequence"/>
</dbReference>
<evidence type="ECO:0000313" key="21">
    <source>
        <dbReference type="EMBL" id="CAD7245756.1"/>
    </source>
</evidence>
<dbReference type="FunFam" id="1.10.220.150:FF:000008">
    <property type="entry name" value="ADP-ribosylation factor GTPase activating protein 1"/>
    <property type="match status" value="1"/>
</dbReference>
<feature type="domain" description="Arf-GAP" evidence="20">
    <location>
        <begin position="7"/>
        <end position="124"/>
    </location>
</feature>
<keyword evidence="7" id="KW-0479">Metal-binding</keyword>
<feature type="compositionally biased region" description="Basic and acidic residues" evidence="19">
    <location>
        <begin position="375"/>
        <end position="385"/>
    </location>
</feature>
<dbReference type="GO" id="GO:0015031">
    <property type="term" value="P:protein transport"/>
    <property type="evidence" value="ECO:0007669"/>
    <property type="project" value="UniProtKB-KW"/>
</dbReference>
<dbReference type="PRINTS" id="PR00405">
    <property type="entry name" value="REVINTRACTNG"/>
</dbReference>
<dbReference type="PANTHER" id="PTHR46395">
    <property type="entry name" value="ADP-RIBOSYLATION FACTOR GTPASE-ACTIVATING PROTEIN 1"/>
    <property type="match status" value="1"/>
</dbReference>
<evidence type="ECO:0000256" key="12">
    <source>
        <dbReference type="ARBA" id="ARBA00022990"/>
    </source>
</evidence>
<dbReference type="Gene3D" id="1.10.220.150">
    <property type="entry name" value="Arf GTPase activating protein"/>
    <property type="match status" value="1"/>
</dbReference>
<evidence type="ECO:0000256" key="8">
    <source>
        <dbReference type="ARBA" id="ARBA00022771"/>
    </source>
</evidence>
<feature type="region of interest" description="Disordered" evidence="19">
    <location>
        <begin position="314"/>
        <end position="394"/>
    </location>
</feature>
<keyword evidence="13" id="KW-0333">Golgi apparatus</keyword>
<evidence type="ECO:0000256" key="9">
    <source>
        <dbReference type="ARBA" id="ARBA00022833"/>
    </source>
</evidence>
<dbReference type="SUPFAM" id="SSF57863">
    <property type="entry name" value="ArfGap/RecO-like zinc finger"/>
    <property type="match status" value="1"/>
</dbReference>
<feature type="region of interest" description="Disordered" evidence="19">
    <location>
        <begin position="177"/>
        <end position="216"/>
    </location>
</feature>
<dbReference type="Pfam" id="PF01412">
    <property type="entry name" value="ArfGap"/>
    <property type="match status" value="1"/>
</dbReference>
<dbReference type="PROSITE" id="PS50115">
    <property type="entry name" value="ARFGAP"/>
    <property type="match status" value="1"/>
</dbReference>
<dbReference type="InterPro" id="IPR037278">
    <property type="entry name" value="ARFGAP/RecO"/>
</dbReference>
<keyword evidence="3" id="KW-0813">Transport</keyword>
<keyword evidence="5" id="KW-0963">Cytoplasm</keyword>
<keyword evidence="12" id="KW-0007">Acetylation</keyword>
<comment type="function">
    <text evidence="14">GTPase-activating protein (GAP) for the ADP ribosylation factor 1 (ARF1). Involved in membrane trafficking and /or vesicle transport. Promotes hydrolysis of the ARF1-bound GTP and thus, is required for the dissociation of coat proteins from Golgi-derived membranes and vesicles, a prerequisite for vesicle's fusion with target compartment. Probably regulates ARF1-mediated transport via its interaction with the KDELR proteins and TMED2. Overexpression induces the redistribution of the entire Golgi complex to the endoplasmic reticulum, as when ARF1 is deactivated. Its activity is stimulated by phosphoinosides and inhibited by phosphatidylcholine.</text>
</comment>
<evidence type="ECO:0000256" key="7">
    <source>
        <dbReference type="ARBA" id="ARBA00022723"/>
    </source>
</evidence>
<dbReference type="GO" id="GO:0000139">
    <property type="term" value="C:Golgi membrane"/>
    <property type="evidence" value="ECO:0007669"/>
    <property type="project" value="TreeGrafter"/>
</dbReference>
<dbReference type="InterPro" id="IPR001164">
    <property type="entry name" value="ArfGAP_dom"/>
</dbReference>
<evidence type="ECO:0000256" key="6">
    <source>
        <dbReference type="ARBA" id="ARBA00022553"/>
    </source>
</evidence>
<evidence type="ECO:0000256" key="1">
    <source>
        <dbReference type="ARBA" id="ARBA00004496"/>
    </source>
</evidence>
<evidence type="ECO:0000256" key="18">
    <source>
        <dbReference type="PROSITE-ProRule" id="PRU00288"/>
    </source>
</evidence>
<comment type="subcellular location">
    <subcellularLocation>
        <location evidence="1">Cytoplasm</location>
    </subcellularLocation>
    <subcellularLocation>
        <location evidence="2">Golgi apparatus</location>
    </subcellularLocation>
</comment>
<keyword evidence="9" id="KW-0862">Zinc</keyword>
<dbReference type="GO" id="GO:0032012">
    <property type="term" value="P:regulation of ARF protein signal transduction"/>
    <property type="evidence" value="ECO:0007669"/>
    <property type="project" value="TreeGrafter"/>
</dbReference>
<keyword evidence="11" id="KW-0653">Protein transport</keyword>
<feature type="compositionally biased region" description="Basic and acidic residues" evidence="19">
    <location>
        <begin position="177"/>
        <end position="192"/>
    </location>
</feature>
<keyword evidence="6" id="KW-0597">Phosphoprotein</keyword>
<evidence type="ECO:0000256" key="19">
    <source>
        <dbReference type="SAM" id="MobiDB-lite"/>
    </source>
</evidence>
<organism evidence="21">
    <name type="scientific">Darwinula stevensoni</name>
    <dbReference type="NCBI Taxonomy" id="69355"/>
    <lineage>
        <taxon>Eukaryota</taxon>
        <taxon>Metazoa</taxon>
        <taxon>Ecdysozoa</taxon>
        <taxon>Arthropoda</taxon>
        <taxon>Crustacea</taxon>
        <taxon>Oligostraca</taxon>
        <taxon>Ostracoda</taxon>
        <taxon>Podocopa</taxon>
        <taxon>Podocopida</taxon>
        <taxon>Darwinulocopina</taxon>
        <taxon>Darwinuloidea</taxon>
        <taxon>Darwinulidae</taxon>
        <taxon>Darwinula</taxon>
    </lineage>
</organism>
<dbReference type="GO" id="GO:0016192">
    <property type="term" value="P:vesicle-mediated transport"/>
    <property type="evidence" value="ECO:0007669"/>
    <property type="project" value="UniProtKB-KW"/>
</dbReference>
<evidence type="ECO:0000256" key="11">
    <source>
        <dbReference type="ARBA" id="ARBA00022927"/>
    </source>
</evidence>
<sequence length="394" mass="43577">MASPRTRRVLNDLRVRDGNNACFECGVLNPQWVSATYGIWICLECSGKHRGLGVHLSFVRSVTMDKWKDIELEKMKVGGNRQAREFFKSQEDFDESQPIAEKYNTRAAALYRDKVSTLAEGKSWSIDTSSARNFVPHSIPKTWSSCSIKSDPGIREPSEDFDSWNFKDPRIKTATEDFFSRKQSENSIRPDDLPPSQGGKYSGFGYSRPQPPKSSSQEFIDSAFSSLASGWSAITLNASKFTSKASESAAQWGSLATQKMSSLSETVSQKVKDGTLLEDVSSQVTSLASKVGDMSKKGLKDVSSIFGETGELASPAEKAGLLQEDDQDSKAKKLSGWKEEDWSDGWSELGEAKVNRKYEKKPKPLEGDVLLGGAQHHDGGKKQSEPDEWDILNS</sequence>
<dbReference type="OrthoDB" id="983479at2759"/>
<evidence type="ECO:0000256" key="17">
    <source>
        <dbReference type="ARBA" id="ARBA00081514"/>
    </source>
</evidence>
<gene>
    <name evidence="21" type="ORF">DSTB1V02_LOCUS5623</name>
</gene>
<dbReference type="EMBL" id="CAJPEV010000946">
    <property type="protein sequence ID" value="CAG0889683.1"/>
    <property type="molecule type" value="Genomic_DNA"/>
</dbReference>
<proteinExistence type="predicted"/>
<evidence type="ECO:0000256" key="4">
    <source>
        <dbReference type="ARBA" id="ARBA00022468"/>
    </source>
</evidence>
<dbReference type="CDD" id="cd08830">
    <property type="entry name" value="ArfGap_ArfGap1"/>
    <property type="match status" value="1"/>
</dbReference>
<keyword evidence="4" id="KW-0343">GTPase activation</keyword>
<keyword evidence="10" id="KW-0931">ER-Golgi transport</keyword>
<reference evidence="21" key="1">
    <citation type="submission" date="2020-11" db="EMBL/GenBank/DDBJ databases">
        <authorList>
            <person name="Tran Van P."/>
        </authorList>
    </citation>
    <scope>NUCLEOTIDE SEQUENCE</scope>
</reference>